<proteinExistence type="predicted"/>
<dbReference type="Pfam" id="PF01041">
    <property type="entry name" value="DegT_DnrJ_EryC1"/>
    <property type="match status" value="1"/>
</dbReference>
<accession>A0AA87MPM1</accession>
<dbReference type="AlphaFoldDB" id="A0AA87MPM1"/>
<organism evidence="1 2">
    <name type="scientific">Leptospira mayottensis 200901122</name>
    <dbReference type="NCBI Taxonomy" id="1193010"/>
    <lineage>
        <taxon>Bacteria</taxon>
        <taxon>Pseudomonadati</taxon>
        <taxon>Spirochaetota</taxon>
        <taxon>Spirochaetia</taxon>
        <taxon>Leptospirales</taxon>
        <taxon>Leptospiraceae</taxon>
        <taxon>Leptospira</taxon>
    </lineage>
</organism>
<gene>
    <name evidence="1" type="ORF">LEP1GSC125_0119</name>
</gene>
<dbReference type="Proteomes" id="UP000001343">
    <property type="component" value="Unassembled WGS sequence"/>
</dbReference>
<dbReference type="EMBL" id="AKWM02000051">
    <property type="protein sequence ID" value="EKR99445.1"/>
    <property type="molecule type" value="Genomic_DNA"/>
</dbReference>
<keyword evidence="1" id="KW-0032">Aminotransferase</keyword>
<dbReference type="InterPro" id="IPR000653">
    <property type="entry name" value="DegT/StrS_aminotransferase"/>
</dbReference>
<reference evidence="1 2" key="1">
    <citation type="journal article" date="2014" name="Int. J. Syst. Evol. Microbiol.">
        <title>Leptospira mayottensis sp. nov., a pathogenic species of the genus Leptospira isolated from humans.</title>
        <authorList>
            <person name="Bourhy P."/>
            <person name="Collet L."/>
            <person name="Brisse S."/>
            <person name="Picardeau M."/>
        </authorList>
    </citation>
    <scope>NUCLEOTIDE SEQUENCE [LARGE SCALE GENOMIC DNA]</scope>
    <source>
        <strain evidence="1 2">200901122</strain>
    </source>
</reference>
<sequence length="62" mass="7066">MEEEFTFFIGVKHSIGVANGRDAIEIAFRFLGVGSRGCDYGFLYRCRDRCSKAHIRGYLKNS</sequence>
<dbReference type="GO" id="GO:0008483">
    <property type="term" value="F:transaminase activity"/>
    <property type="evidence" value="ECO:0007669"/>
    <property type="project" value="UniProtKB-KW"/>
</dbReference>
<evidence type="ECO:0000313" key="2">
    <source>
        <dbReference type="Proteomes" id="UP000001343"/>
    </source>
</evidence>
<comment type="caution">
    <text evidence="1">The sequence shown here is derived from an EMBL/GenBank/DDBJ whole genome shotgun (WGS) entry which is preliminary data.</text>
</comment>
<keyword evidence="1" id="KW-0808">Transferase</keyword>
<protein>
    <submittedName>
        <fullName evidence="1">DegT/DnrJ/EryC1/StrS aminotransferase domain protein</fullName>
    </submittedName>
</protein>
<name>A0AA87MPM1_9LEPT</name>
<evidence type="ECO:0000313" key="1">
    <source>
        <dbReference type="EMBL" id="EKR99445.1"/>
    </source>
</evidence>